<keyword evidence="3" id="KW-0808">Transferase</keyword>
<dbReference type="AlphaFoldDB" id="A0A830EBU9"/>
<dbReference type="SUPFAM" id="SSF56042">
    <property type="entry name" value="PurM C-terminal domain-like"/>
    <property type="match status" value="1"/>
</dbReference>
<keyword evidence="3" id="KW-0418">Kinase</keyword>
<dbReference type="Proteomes" id="UP001060771">
    <property type="component" value="Chromosome"/>
</dbReference>
<dbReference type="GeneID" id="76206838"/>
<dbReference type="InterPro" id="IPR006283">
    <property type="entry name" value="ThiL-like"/>
</dbReference>
<name>A0A830EBU9_9CREN</name>
<evidence type="ECO:0000259" key="1">
    <source>
        <dbReference type="Pfam" id="PF00586"/>
    </source>
</evidence>
<dbReference type="EMBL" id="BMNM01000001">
    <property type="protein sequence ID" value="GGI67170.1"/>
    <property type="molecule type" value="Genomic_DNA"/>
</dbReference>
<dbReference type="GO" id="GO:0009228">
    <property type="term" value="P:thiamine biosynthetic process"/>
    <property type="evidence" value="ECO:0007669"/>
    <property type="project" value="InterPro"/>
</dbReference>
<accession>A0A830EBU9</accession>
<evidence type="ECO:0000313" key="4">
    <source>
        <dbReference type="Proteomes" id="UP000657075"/>
    </source>
</evidence>
<sequence>MGSTTETKNRIREFGETNLINIVRNIVGSTEDNDVEYMYIDGITLAMKIDGLSLTTSKMPFMTHFDMGWKVMASVVSDFLAKLTKPLYAVVSITMRGDDTIGDFRELIRGLGSGANYFGMRYLGGDLNEGADDVIDVAAIGKPMTRPIGRKPRIGDVLVTKPLFGYTGLVFKLYYSNELDRWKDVETVMKGIEILKRPEPEVGILNDLLKHADCISASMDSSDGLGKVLWTMATNGKVRIRVYGLPINDDLLSSLAEIPGVKLEEVVFNGGEEFLPVFSVREDCVAKFRDLGFVDFARIEEGNGVYFNDSPLKFRGWDYFTGWTG</sequence>
<reference evidence="3" key="1">
    <citation type="journal article" date="2014" name="Int. J. Syst. Evol. Microbiol.">
        <title>Complete genome sequence of Corynebacterium casei LMG S-19264T (=DSM 44701T), isolated from a smear-ripened cheese.</title>
        <authorList>
            <consortium name="US DOE Joint Genome Institute (JGI-PGF)"/>
            <person name="Walter F."/>
            <person name="Albersmeier A."/>
            <person name="Kalinowski J."/>
            <person name="Ruckert C."/>
        </authorList>
    </citation>
    <scope>NUCLEOTIDE SEQUENCE</scope>
    <source>
        <strain evidence="3">JCM 11219</strain>
    </source>
</reference>
<protein>
    <submittedName>
        <fullName evidence="3">Thiamine-monophosphate kinase</fullName>
    </submittedName>
</protein>
<proteinExistence type="predicted"/>
<dbReference type="Pfam" id="PF00586">
    <property type="entry name" value="AIRS"/>
    <property type="match status" value="1"/>
</dbReference>
<gene>
    <name evidence="3" type="ORF">GCM10007112_00200</name>
    <name evidence="2" type="ORF">Vsou_12890</name>
</gene>
<dbReference type="GO" id="GO:0009030">
    <property type="term" value="F:thiamine-phosphate kinase activity"/>
    <property type="evidence" value="ECO:0007669"/>
    <property type="project" value="InterPro"/>
</dbReference>
<dbReference type="PANTHER" id="PTHR30270">
    <property type="entry name" value="THIAMINE-MONOPHOSPHATE KINASE"/>
    <property type="match status" value="1"/>
</dbReference>
<reference evidence="2" key="4">
    <citation type="journal article" date="2023" name="Microbiol. Resour. Announc.">
        <title>Complete Genome Sequence of Vulcanisaeta souniana Strain IC-059, a Hyperthermophilic Archaeon Isolated from Hot Spring Water in Japan.</title>
        <authorList>
            <person name="Kato S."/>
            <person name="Itoh T."/>
            <person name="Wu L."/>
            <person name="Ma J."/>
            <person name="Ohkuma M."/>
        </authorList>
    </citation>
    <scope>NUCLEOTIDE SEQUENCE</scope>
    <source>
        <strain evidence="2">JCM 11219</strain>
    </source>
</reference>
<dbReference type="EMBL" id="AP026830">
    <property type="protein sequence ID" value="BDR92196.1"/>
    <property type="molecule type" value="Genomic_DNA"/>
</dbReference>
<dbReference type="Gene3D" id="3.90.650.10">
    <property type="entry name" value="PurM-like C-terminal domain"/>
    <property type="match status" value="1"/>
</dbReference>
<reference evidence="5" key="3">
    <citation type="submission" date="2022-09" db="EMBL/GenBank/DDBJ databases">
        <title>Complete genome sequence of Vulcanisaeta souniana.</title>
        <authorList>
            <person name="Kato S."/>
            <person name="Itoh T."/>
            <person name="Ohkuma M."/>
        </authorList>
    </citation>
    <scope>NUCLEOTIDE SEQUENCE [LARGE SCALE GENOMIC DNA]</scope>
    <source>
        <strain evidence="5">JCM 11219</strain>
    </source>
</reference>
<dbReference type="Proteomes" id="UP000657075">
    <property type="component" value="Unassembled WGS sequence"/>
</dbReference>
<reference evidence="3" key="2">
    <citation type="submission" date="2020-09" db="EMBL/GenBank/DDBJ databases">
        <authorList>
            <person name="Sun Q."/>
            <person name="Ohkuma M."/>
        </authorList>
    </citation>
    <scope>NUCLEOTIDE SEQUENCE</scope>
    <source>
        <strain evidence="3">JCM 11219</strain>
    </source>
</reference>
<dbReference type="Gene3D" id="3.30.1330.10">
    <property type="entry name" value="PurM-like, N-terminal domain"/>
    <property type="match status" value="1"/>
</dbReference>
<evidence type="ECO:0000313" key="2">
    <source>
        <dbReference type="EMBL" id="BDR92196.1"/>
    </source>
</evidence>
<dbReference type="InterPro" id="IPR036921">
    <property type="entry name" value="PurM-like_N_sf"/>
</dbReference>
<dbReference type="PANTHER" id="PTHR30270:SF0">
    <property type="entry name" value="THIAMINE-MONOPHOSPHATE KINASE"/>
    <property type="match status" value="1"/>
</dbReference>
<dbReference type="InterPro" id="IPR036676">
    <property type="entry name" value="PurM-like_C_sf"/>
</dbReference>
<evidence type="ECO:0000313" key="5">
    <source>
        <dbReference type="Proteomes" id="UP001060771"/>
    </source>
</evidence>
<dbReference type="SUPFAM" id="SSF55326">
    <property type="entry name" value="PurM N-terminal domain-like"/>
    <property type="match status" value="1"/>
</dbReference>
<dbReference type="CDD" id="cd02194">
    <property type="entry name" value="ThiL"/>
    <property type="match status" value="1"/>
</dbReference>
<organism evidence="3 4">
    <name type="scientific">Vulcanisaeta souniana JCM 11219</name>
    <dbReference type="NCBI Taxonomy" id="1293586"/>
    <lineage>
        <taxon>Archaea</taxon>
        <taxon>Thermoproteota</taxon>
        <taxon>Thermoprotei</taxon>
        <taxon>Thermoproteales</taxon>
        <taxon>Thermoproteaceae</taxon>
        <taxon>Vulcanisaeta</taxon>
    </lineage>
</organism>
<feature type="domain" description="PurM-like N-terminal" evidence="1">
    <location>
        <begin position="41"/>
        <end position="141"/>
    </location>
</feature>
<dbReference type="OrthoDB" id="45909at2157"/>
<keyword evidence="5" id="KW-1185">Reference proteome</keyword>
<dbReference type="RefSeq" id="WP_188602180.1">
    <property type="nucleotide sequence ID" value="NZ_AP026830.1"/>
</dbReference>
<evidence type="ECO:0000313" key="3">
    <source>
        <dbReference type="EMBL" id="GGI67170.1"/>
    </source>
</evidence>
<dbReference type="InterPro" id="IPR016188">
    <property type="entry name" value="PurM-like_N"/>
</dbReference>